<accession>A0ABN9RFK2</accession>
<evidence type="ECO:0000313" key="1">
    <source>
        <dbReference type="EMBL" id="CAK0816485.1"/>
    </source>
</evidence>
<sequence length="229" mass="25243">MGQHIPERFAFNDLVSAREEIQMGIFQDTFWLAYAWCCGLGCLSPSRDGWCLNIGQCCCCAGTCRDAACWDNDGIVASTVKICCCVWHSEAPPSMTPGFGCGYPWSGCFCCRNMPPPNILEMPRGLEDPNEREEFQILMGTCWCFFLYCCGLGCNPPGGNDTCCKLEGKLCCFWANLETDDSYEEQIAHTQKCCCLVWDASLPAGRTPGCGCCNCLVGGNVQQPYYPGY</sequence>
<gene>
    <name evidence="1" type="ORF">PCOR1329_LOCUS19434</name>
</gene>
<keyword evidence="2" id="KW-1185">Reference proteome</keyword>
<proteinExistence type="predicted"/>
<comment type="caution">
    <text evidence="1">The sequence shown here is derived from an EMBL/GenBank/DDBJ whole genome shotgun (WGS) entry which is preliminary data.</text>
</comment>
<dbReference type="EMBL" id="CAUYUJ010006206">
    <property type="protein sequence ID" value="CAK0816485.1"/>
    <property type="molecule type" value="Genomic_DNA"/>
</dbReference>
<reference evidence="1" key="1">
    <citation type="submission" date="2023-10" db="EMBL/GenBank/DDBJ databases">
        <authorList>
            <person name="Chen Y."/>
            <person name="Shah S."/>
            <person name="Dougan E. K."/>
            <person name="Thang M."/>
            <person name="Chan C."/>
        </authorList>
    </citation>
    <scope>NUCLEOTIDE SEQUENCE [LARGE SCALE GENOMIC DNA]</scope>
</reference>
<organism evidence="1 2">
    <name type="scientific">Prorocentrum cordatum</name>
    <dbReference type="NCBI Taxonomy" id="2364126"/>
    <lineage>
        <taxon>Eukaryota</taxon>
        <taxon>Sar</taxon>
        <taxon>Alveolata</taxon>
        <taxon>Dinophyceae</taxon>
        <taxon>Prorocentrales</taxon>
        <taxon>Prorocentraceae</taxon>
        <taxon>Prorocentrum</taxon>
    </lineage>
</organism>
<evidence type="ECO:0008006" key="3">
    <source>
        <dbReference type="Google" id="ProtNLM"/>
    </source>
</evidence>
<evidence type="ECO:0000313" key="2">
    <source>
        <dbReference type="Proteomes" id="UP001189429"/>
    </source>
</evidence>
<protein>
    <recommendedName>
        <fullName evidence="3">Phospholipid scramblase</fullName>
    </recommendedName>
</protein>
<name>A0ABN9RFK2_9DINO</name>
<dbReference type="Proteomes" id="UP001189429">
    <property type="component" value="Unassembled WGS sequence"/>
</dbReference>